<protein>
    <recommendedName>
        <fullName evidence="8">HTH CENPB-type domain-containing protein</fullName>
    </recommendedName>
</protein>
<dbReference type="Gene3D" id="1.10.10.60">
    <property type="entry name" value="Homeodomain-like"/>
    <property type="match status" value="2"/>
</dbReference>
<dbReference type="InterPro" id="IPR050863">
    <property type="entry name" value="CenT-Element_Derived"/>
</dbReference>
<dbReference type="InterPro" id="IPR009057">
    <property type="entry name" value="Homeodomain-like_sf"/>
</dbReference>
<dbReference type="GO" id="GO:0003677">
    <property type="term" value="F:DNA binding"/>
    <property type="evidence" value="ECO:0007669"/>
    <property type="project" value="UniProtKB-UniRule"/>
</dbReference>
<dbReference type="Proteomes" id="UP000287033">
    <property type="component" value="Unassembled WGS sequence"/>
</dbReference>
<feature type="domain" description="HTH psq-type" evidence="4">
    <location>
        <begin position="1"/>
        <end position="52"/>
    </location>
</feature>
<dbReference type="InterPro" id="IPR006600">
    <property type="entry name" value="HTH_CenpB_DNA-bd_dom"/>
</dbReference>
<keyword evidence="1 3" id="KW-0238">DNA-binding</keyword>
<dbReference type="PROSITE" id="PS50960">
    <property type="entry name" value="HTH_PSQ"/>
    <property type="match status" value="1"/>
</dbReference>
<evidence type="ECO:0008006" key="8">
    <source>
        <dbReference type="Google" id="ProtNLM"/>
    </source>
</evidence>
<dbReference type="EMBL" id="BEZZ01001634">
    <property type="protein sequence ID" value="GCC19943.1"/>
    <property type="molecule type" value="Genomic_DNA"/>
</dbReference>
<gene>
    <name evidence="6" type="ORF">chiPu_0018636</name>
</gene>
<dbReference type="PANTHER" id="PTHR19303:SF16">
    <property type="entry name" value="JERKY PROTEIN HOMOLOG-LIKE"/>
    <property type="match status" value="1"/>
</dbReference>
<dbReference type="SUPFAM" id="SSF46689">
    <property type="entry name" value="Homeodomain-like"/>
    <property type="match status" value="2"/>
</dbReference>
<evidence type="ECO:0000313" key="7">
    <source>
        <dbReference type="Proteomes" id="UP000287033"/>
    </source>
</evidence>
<dbReference type="GO" id="GO:0005634">
    <property type="term" value="C:nucleus"/>
    <property type="evidence" value="ECO:0007669"/>
    <property type="project" value="UniProtKB-SubCell"/>
</dbReference>
<organism evidence="6 7">
    <name type="scientific">Chiloscyllium punctatum</name>
    <name type="common">Brownbanded bambooshark</name>
    <name type="synonym">Hemiscyllium punctatum</name>
    <dbReference type="NCBI Taxonomy" id="137246"/>
    <lineage>
        <taxon>Eukaryota</taxon>
        <taxon>Metazoa</taxon>
        <taxon>Chordata</taxon>
        <taxon>Craniata</taxon>
        <taxon>Vertebrata</taxon>
        <taxon>Chondrichthyes</taxon>
        <taxon>Elasmobranchii</taxon>
        <taxon>Galeomorphii</taxon>
        <taxon>Galeoidea</taxon>
        <taxon>Orectolobiformes</taxon>
        <taxon>Hemiscylliidae</taxon>
        <taxon>Chiloscyllium</taxon>
    </lineage>
</organism>
<dbReference type="PANTHER" id="PTHR19303">
    <property type="entry name" value="TRANSPOSON"/>
    <property type="match status" value="1"/>
</dbReference>
<evidence type="ECO:0000256" key="3">
    <source>
        <dbReference type="PROSITE-ProRule" id="PRU00320"/>
    </source>
</evidence>
<dbReference type="OrthoDB" id="125347at2759"/>
<comment type="subcellular location">
    <subcellularLocation>
        <location evidence="3">Nucleus</location>
    </subcellularLocation>
</comment>
<dbReference type="AlphaFoldDB" id="A0A401RP77"/>
<dbReference type="Pfam" id="PF03221">
    <property type="entry name" value="HTH_Tnp_Tc5"/>
    <property type="match status" value="1"/>
</dbReference>
<evidence type="ECO:0000313" key="6">
    <source>
        <dbReference type="EMBL" id="GCC19943.1"/>
    </source>
</evidence>
<comment type="caution">
    <text evidence="6">The sequence shown here is derived from an EMBL/GenBank/DDBJ whole genome shotgun (WGS) entry which is preliminary data.</text>
</comment>
<proteinExistence type="predicted"/>
<keyword evidence="7" id="KW-1185">Reference proteome</keyword>
<feature type="DNA-binding region" description="H-T-H motif" evidence="3">
    <location>
        <begin position="28"/>
        <end position="48"/>
    </location>
</feature>
<evidence type="ECO:0000259" key="4">
    <source>
        <dbReference type="PROSITE" id="PS50960"/>
    </source>
</evidence>
<dbReference type="STRING" id="137246.A0A401RP77"/>
<reference evidence="6 7" key="1">
    <citation type="journal article" date="2018" name="Nat. Ecol. Evol.">
        <title>Shark genomes provide insights into elasmobranch evolution and the origin of vertebrates.</title>
        <authorList>
            <person name="Hara Y"/>
            <person name="Yamaguchi K"/>
            <person name="Onimaru K"/>
            <person name="Kadota M"/>
            <person name="Koyanagi M"/>
            <person name="Keeley SD"/>
            <person name="Tatsumi K"/>
            <person name="Tanaka K"/>
            <person name="Motone F"/>
            <person name="Kageyama Y"/>
            <person name="Nozu R"/>
            <person name="Adachi N"/>
            <person name="Nishimura O"/>
            <person name="Nakagawa R"/>
            <person name="Tanegashima C"/>
            <person name="Kiyatake I"/>
            <person name="Matsumoto R"/>
            <person name="Murakumo K"/>
            <person name="Nishida K"/>
            <person name="Terakita A"/>
            <person name="Kuratani S"/>
            <person name="Sato K"/>
            <person name="Hyodo S Kuraku.S."/>
        </authorList>
    </citation>
    <scope>NUCLEOTIDE SEQUENCE [LARGE SCALE GENOMIC DNA]</scope>
</reference>
<sequence>MSVKRKRTTVTIEQKSETLQRLDPGEKASKIAQEYNIGIATVSNIRKARSAIEKFISQSDTANAPKRKSMKPAKDEHLNQAVLLWFSQQHEKGIPVPGPMILEKAANFHERLHTSESDHSVSLG</sequence>
<dbReference type="Pfam" id="PF04218">
    <property type="entry name" value="CENP-B_N"/>
    <property type="match status" value="1"/>
</dbReference>
<accession>A0A401RP77</accession>
<feature type="domain" description="HTH CENPB-type" evidence="5">
    <location>
        <begin position="66"/>
        <end position="124"/>
    </location>
</feature>
<dbReference type="OMA" id="KRERICY"/>
<dbReference type="PROSITE" id="PS51253">
    <property type="entry name" value="HTH_CENPB"/>
    <property type="match status" value="1"/>
</dbReference>
<evidence type="ECO:0000256" key="2">
    <source>
        <dbReference type="ARBA" id="ARBA00023242"/>
    </source>
</evidence>
<name>A0A401RP77_CHIPU</name>
<evidence type="ECO:0000256" key="1">
    <source>
        <dbReference type="ARBA" id="ARBA00023125"/>
    </source>
</evidence>
<dbReference type="InterPro" id="IPR007889">
    <property type="entry name" value="HTH_Psq"/>
</dbReference>
<keyword evidence="2 3" id="KW-0539">Nucleus</keyword>
<evidence type="ECO:0000259" key="5">
    <source>
        <dbReference type="PROSITE" id="PS51253"/>
    </source>
</evidence>